<name>A0A8J6J589_9FIRM</name>
<sequence>MTREEVLGRLRATLRKGQPIVGTGAGIGLAARAEERGGADLIIVYGTGKYRMAGRSSMAGRFAFGNANDLVLKMAQEVMPVAPHTPVLAGVFIQDPFRDMMGFIEQLKQAGYSGVQNVPGMGGMDQMEGARTVTSLDAAGIGMAMELAFLRAAKDRGMVTTPYAYNLTQAVQLAANGSDMLCLHVGLTTKGLTAAQVAPPIERCAQMLSSWIEAIRAENPDTIILCHGGPIAEPQDFSYIMRHVEGISGFYGASSIERIPVERALVDATSRFRTLHIAPRPDAV</sequence>
<feature type="domain" description="TIM-barrel" evidence="1">
    <location>
        <begin position="6"/>
        <end position="274"/>
    </location>
</feature>
<keyword evidence="2" id="KW-0378">Hydrolase</keyword>
<gene>
    <name evidence="2" type="ORF">H8S57_04350</name>
</gene>
<dbReference type="EMBL" id="JACOPP010000004">
    <property type="protein sequence ID" value="MBC5732956.1"/>
    <property type="molecule type" value="Genomic_DNA"/>
</dbReference>
<proteinExistence type="predicted"/>
<dbReference type="AlphaFoldDB" id="A0A8J6J589"/>
<evidence type="ECO:0000313" key="2">
    <source>
        <dbReference type="EMBL" id="MBC5732956.1"/>
    </source>
</evidence>
<dbReference type="PIRSF" id="PIRSF034452">
    <property type="entry name" value="TIM-br_sig_trnsd"/>
    <property type="match status" value="1"/>
</dbReference>
<comment type="caution">
    <text evidence="2">The sequence shown here is derived from an EMBL/GenBank/DDBJ whole genome shotgun (WGS) entry which is preliminary data.</text>
</comment>
<dbReference type="Pfam" id="PF09370">
    <property type="entry name" value="PEP_hydrolase"/>
    <property type="match status" value="1"/>
</dbReference>
<accession>A0A8J6J589</accession>
<evidence type="ECO:0000313" key="3">
    <source>
        <dbReference type="Proteomes" id="UP000661435"/>
    </source>
</evidence>
<evidence type="ECO:0000259" key="1">
    <source>
        <dbReference type="Pfam" id="PF09370"/>
    </source>
</evidence>
<keyword evidence="3" id="KW-1185">Reference proteome</keyword>
<dbReference type="SUPFAM" id="SSF51621">
    <property type="entry name" value="Phosphoenolpyruvate/pyruvate domain"/>
    <property type="match status" value="1"/>
</dbReference>
<dbReference type="Proteomes" id="UP000661435">
    <property type="component" value="Unassembled WGS sequence"/>
</dbReference>
<dbReference type="InterPro" id="IPR013785">
    <property type="entry name" value="Aldolase_TIM"/>
</dbReference>
<dbReference type="PANTHER" id="PTHR31862:SF1">
    <property type="entry name" value="UPF0261 DOMAIN PROTEIN (AFU_ORTHOLOGUE AFUA_1G10120)"/>
    <property type="match status" value="1"/>
</dbReference>
<protein>
    <submittedName>
        <fullName evidence="2">Phosphoenolpyruvate hydrolase family protein</fullName>
    </submittedName>
</protein>
<dbReference type="InterPro" id="IPR009215">
    <property type="entry name" value="TIM-br_IGPS-like"/>
</dbReference>
<dbReference type="InterPro" id="IPR015813">
    <property type="entry name" value="Pyrv/PenolPyrv_kinase-like_dom"/>
</dbReference>
<dbReference type="GO" id="GO:0016787">
    <property type="term" value="F:hydrolase activity"/>
    <property type="evidence" value="ECO:0007669"/>
    <property type="project" value="UniProtKB-KW"/>
</dbReference>
<organism evidence="2 3">
    <name type="scientific">Lawsonibacter hominis</name>
    <dbReference type="NCBI Taxonomy" id="2763053"/>
    <lineage>
        <taxon>Bacteria</taxon>
        <taxon>Bacillati</taxon>
        <taxon>Bacillota</taxon>
        <taxon>Clostridia</taxon>
        <taxon>Eubacteriales</taxon>
        <taxon>Oscillospiraceae</taxon>
        <taxon>Lawsonibacter</taxon>
    </lineage>
</organism>
<dbReference type="Gene3D" id="3.20.20.70">
    <property type="entry name" value="Aldolase class I"/>
    <property type="match status" value="1"/>
</dbReference>
<dbReference type="InterPro" id="IPR051353">
    <property type="entry name" value="Tobamovirus_resist_UPF0261"/>
</dbReference>
<reference evidence="2" key="1">
    <citation type="submission" date="2020-08" db="EMBL/GenBank/DDBJ databases">
        <title>Genome public.</title>
        <authorList>
            <person name="Liu C."/>
            <person name="Sun Q."/>
        </authorList>
    </citation>
    <scope>NUCLEOTIDE SEQUENCE</scope>
    <source>
        <strain evidence="2">NSJ-51</strain>
    </source>
</reference>
<dbReference type="PANTHER" id="PTHR31862">
    <property type="entry name" value="UPF0261 DOMAIN PROTEIN (AFU_ORTHOLOGUE AFUA_1G10120)"/>
    <property type="match status" value="1"/>
</dbReference>